<dbReference type="Gene3D" id="3.40.50.1820">
    <property type="entry name" value="alpha/beta hydrolase"/>
    <property type="match status" value="1"/>
</dbReference>
<gene>
    <name evidence="7" type="ORF">FA13DRAFT_1786436</name>
</gene>
<protein>
    <submittedName>
        <fullName evidence="7">Alpha/beta-hydrolase</fullName>
    </submittedName>
</protein>
<sequence length="295" mass="31232">MLFNLGSSLLALLSLHVYGSVALPVVPVGLESRADGIAQSTYDNLVRYAKFSSAAYQLVCPRPLGNTLVKSLNKGNTEGFVARDDGRKEIVVSLRGTFSIPDALTDLKILLTPLKSVGITDVGSAKVHFGFLEAYNLVASDVIAAVKGQLASRPSYSVVVTGHSLGGALASLAAVSLKAAVPSANLKLYTYGQPRVGDPAFASLVESRLGVPNIFRAVHTYDGVPTFLLGSIGYRHFANEFWNFQEPPSAKNTRQCSGGEDASCSKSIPSTFINPAHILYFGQPMALNPLLCIAG</sequence>
<comment type="catalytic activity">
    <reaction evidence="3">
        <text>a diacylglycerol + H2O = a monoacylglycerol + a fatty acid + H(+)</text>
        <dbReference type="Rhea" id="RHEA:32731"/>
        <dbReference type="ChEBI" id="CHEBI:15377"/>
        <dbReference type="ChEBI" id="CHEBI:15378"/>
        <dbReference type="ChEBI" id="CHEBI:17408"/>
        <dbReference type="ChEBI" id="CHEBI:18035"/>
        <dbReference type="ChEBI" id="CHEBI:28868"/>
    </reaction>
</comment>
<feature type="signal peptide" evidence="5">
    <location>
        <begin position="1"/>
        <end position="22"/>
    </location>
</feature>
<dbReference type="CDD" id="cd00519">
    <property type="entry name" value="Lipase_3"/>
    <property type="match status" value="1"/>
</dbReference>
<evidence type="ECO:0000256" key="5">
    <source>
        <dbReference type="SAM" id="SignalP"/>
    </source>
</evidence>
<dbReference type="OrthoDB" id="438440at2759"/>
<dbReference type="InterPro" id="IPR051218">
    <property type="entry name" value="Sec_MonoDiacylglyc_Lipase"/>
</dbReference>
<keyword evidence="5" id="KW-0732">Signal</keyword>
<accession>A0A4Y7TTF4</accession>
<feature type="domain" description="Fungal lipase-type" evidence="6">
    <location>
        <begin position="91"/>
        <end position="227"/>
    </location>
</feature>
<dbReference type="Pfam" id="PF01764">
    <property type="entry name" value="Lipase_3"/>
    <property type="match status" value="1"/>
</dbReference>
<evidence type="ECO:0000256" key="4">
    <source>
        <dbReference type="ARBA" id="ARBA00048461"/>
    </source>
</evidence>
<dbReference type="EMBL" id="QPFP01000004">
    <property type="protein sequence ID" value="TEB37261.1"/>
    <property type="molecule type" value="Genomic_DNA"/>
</dbReference>
<evidence type="ECO:0000259" key="6">
    <source>
        <dbReference type="Pfam" id="PF01764"/>
    </source>
</evidence>
<dbReference type="GO" id="GO:0016787">
    <property type="term" value="F:hydrolase activity"/>
    <property type="evidence" value="ECO:0007669"/>
    <property type="project" value="UniProtKB-KW"/>
</dbReference>
<feature type="chain" id="PRO_5021271163" evidence="5">
    <location>
        <begin position="23"/>
        <end position="295"/>
    </location>
</feature>
<keyword evidence="8" id="KW-1185">Reference proteome</keyword>
<dbReference type="InterPro" id="IPR002921">
    <property type="entry name" value="Fungal_lipase-type"/>
</dbReference>
<reference evidence="7 8" key="1">
    <citation type="journal article" date="2019" name="Nat. Ecol. Evol.">
        <title>Megaphylogeny resolves global patterns of mushroom evolution.</title>
        <authorList>
            <person name="Varga T."/>
            <person name="Krizsan K."/>
            <person name="Foldi C."/>
            <person name="Dima B."/>
            <person name="Sanchez-Garcia M."/>
            <person name="Sanchez-Ramirez S."/>
            <person name="Szollosi G.J."/>
            <person name="Szarkandi J.G."/>
            <person name="Papp V."/>
            <person name="Albert L."/>
            <person name="Andreopoulos W."/>
            <person name="Angelini C."/>
            <person name="Antonin V."/>
            <person name="Barry K.W."/>
            <person name="Bougher N.L."/>
            <person name="Buchanan P."/>
            <person name="Buyck B."/>
            <person name="Bense V."/>
            <person name="Catcheside P."/>
            <person name="Chovatia M."/>
            <person name="Cooper J."/>
            <person name="Damon W."/>
            <person name="Desjardin D."/>
            <person name="Finy P."/>
            <person name="Geml J."/>
            <person name="Haridas S."/>
            <person name="Hughes K."/>
            <person name="Justo A."/>
            <person name="Karasinski D."/>
            <person name="Kautmanova I."/>
            <person name="Kiss B."/>
            <person name="Kocsube S."/>
            <person name="Kotiranta H."/>
            <person name="LaButti K.M."/>
            <person name="Lechner B.E."/>
            <person name="Liimatainen K."/>
            <person name="Lipzen A."/>
            <person name="Lukacs Z."/>
            <person name="Mihaltcheva S."/>
            <person name="Morgado L.N."/>
            <person name="Niskanen T."/>
            <person name="Noordeloos M.E."/>
            <person name="Ohm R.A."/>
            <person name="Ortiz-Santana B."/>
            <person name="Ovrebo C."/>
            <person name="Racz N."/>
            <person name="Riley R."/>
            <person name="Savchenko A."/>
            <person name="Shiryaev A."/>
            <person name="Soop K."/>
            <person name="Spirin V."/>
            <person name="Szebenyi C."/>
            <person name="Tomsovsky M."/>
            <person name="Tulloss R.E."/>
            <person name="Uehling J."/>
            <person name="Grigoriev I.V."/>
            <person name="Vagvolgyi C."/>
            <person name="Papp T."/>
            <person name="Martin F.M."/>
            <person name="Miettinen O."/>
            <person name="Hibbett D.S."/>
            <person name="Nagy L.G."/>
        </authorList>
    </citation>
    <scope>NUCLEOTIDE SEQUENCE [LARGE SCALE GENOMIC DNA]</scope>
    <source>
        <strain evidence="7 8">FP101781</strain>
    </source>
</reference>
<comment type="catalytic activity">
    <reaction evidence="4">
        <text>a monoacylglycerol + H2O = glycerol + a fatty acid + H(+)</text>
        <dbReference type="Rhea" id="RHEA:15245"/>
        <dbReference type="ChEBI" id="CHEBI:15377"/>
        <dbReference type="ChEBI" id="CHEBI:15378"/>
        <dbReference type="ChEBI" id="CHEBI:17408"/>
        <dbReference type="ChEBI" id="CHEBI:17754"/>
        <dbReference type="ChEBI" id="CHEBI:28868"/>
    </reaction>
</comment>
<dbReference type="PANTHER" id="PTHR45856:SF11">
    <property type="entry name" value="FUNGAL LIPASE-LIKE DOMAIN-CONTAINING PROTEIN"/>
    <property type="match status" value="1"/>
</dbReference>
<organism evidence="7 8">
    <name type="scientific">Coprinellus micaceus</name>
    <name type="common">Glistening ink-cap mushroom</name>
    <name type="synonym">Coprinus micaceus</name>
    <dbReference type="NCBI Taxonomy" id="71717"/>
    <lineage>
        <taxon>Eukaryota</taxon>
        <taxon>Fungi</taxon>
        <taxon>Dikarya</taxon>
        <taxon>Basidiomycota</taxon>
        <taxon>Agaricomycotina</taxon>
        <taxon>Agaricomycetes</taxon>
        <taxon>Agaricomycetidae</taxon>
        <taxon>Agaricales</taxon>
        <taxon>Agaricineae</taxon>
        <taxon>Psathyrellaceae</taxon>
        <taxon>Coprinellus</taxon>
    </lineage>
</organism>
<dbReference type="PANTHER" id="PTHR45856">
    <property type="entry name" value="ALPHA/BETA-HYDROLASES SUPERFAMILY PROTEIN"/>
    <property type="match status" value="1"/>
</dbReference>
<comment type="similarity">
    <text evidence="2">Belongs to the AB hydrolase superfamily. Lipase family. Class 3 subfamily.</text>
</comment>
<comment type="caution">
    <text evidence="7">The sequence shown here is derived from an EMBL/GenBank/DDBJ whole genome shotgun (WGS) entry which is preliminary data.</text>
</comment>
<evidence type="ECO:0000313" key="7">
    <source>
        <dbReference type="EMBL" id="TEB37261.1"/>
    </source>
</evidence>
<dbReference type="GO" id="GO:0006629">
    <property type="term" value="P:lipid metabolic process"/>
    <property type="evidence" value="ECO:0007669"/>
    <property type="project" value="InterPro"/>
</dbReference>
<name>A0A4Y7TTF4_COPMI</name>
<evidence type="ECO:0000313" key="8">
    <source>
        <dbReference type="Proteomes" id="UP000298030"/>
    </source>
</evidence>
<dbReference type="STRING" id="71717.A0A4Y7TTF4"/>
<dbReference type="SUPFAM" id="SSF53474">
    <property type="entry name" value="alpha/beta-Hydrolases"/>
    <property type="match status" value="1"/>
</dbReference>
<evidence type="ECO:0000256" key="3">
    <source>
        <dbReference type="ARBA" id="ARBA00047591"/>
    </source>
</evidence>
<keyword evidence="1" id="KW-1015">Disulfide bond</keyword>
<dbReference type="AlphaFoldDB" id="A0A4Y7TTF4"/>
<dbReference type="Proteomes" id="UP000298030">
    <property type="component" value="Unassembled WGS sequence"/>
</dbReference>
<dbReference type="InterPro" id="IPR029058">
    <property type="entry name" value="AB_hydrolase_fold"/>
</dbReference>
<evidence type="ECO:0000256" key="2">
    <source>
        <dbReference type="ARBA" id="ARBA00043996"/>
    </source>
</evidence>
<keyword evidence="7" id="KW-0378">Hydrolase</keyword>
<evidence type="ECO:0000256" key="1">
    <source>
        <dbReference type="ARBA" id="ARBA00023157"/>
    </source>
</evidence>
<proteinExistence type="inferred from homology"/>